<dbReference type="Pfam" id="PF13457">
    <property type="entry name" value="GW"/>
    <property type="match status" value="4"/>
</dbReference>
<dbReference type="PROSITE" id="PS51781">
    <property type="entry name" value="SH3B"/>
    <property type="match status" value="1"/>
</dbReference>
<sequence length="834" mass="86293">MRHTPTARRARLDRPSAMALVVVLAAAILSAFLPTATAQAAELPANLKDGGMIISDAEFFDEQSMTVAQVQAFLEKRVPTCRATTGPDCLRNFTGSIEAKSADSYCGAIKAYKNVSAATIIVAVSRACGINPKVVLVMLQKEQGLVTATRPSDWSYRAAMGMNCPDTAPCDAASAGFVNQVYLGVRQQQVYAKNPTRYNYRAGQVNTIQWHPDATCGTSKVYIENQATANLYIYTPYRPNVAALAAGYAEGDACSTYGNRNFYNYYVQWFEPDASENTSGAPAKVAACTVPASADVVSRKATYAVKTSSATVRTAPTLVCGETSSLSKGAKVAVTGIYGAWARATVSGKTRWVLTSSLDIPDPSCVVPPASQITAASGTVTVRSDSLNARKAPTTACSSGRITLDRDDKPTRTGIYGAWWRITHGGETYWIHSDYATVSGGTASCTTAPSSTAANGTYRVASARAYGRTGPSSLCTAGAKTLTAGTVLVASAASTDGMWLRVTDGATTMWVAKASLAPAAADAACVQPTAVTAISGAYRVTSSRAYGRAAPTSLCSVGAKVFTTGDTLSVTAKTNDGTWLRVKDGSATRWVAAASMAPVPDACAQPGSVADLSGTFRVSSTRAYARTAPSSECSTGVKTLSRGATVAATAQTTDGVWVRITDGAATRWVARASLTAVPTDVCAAPSKTTSVSKTYQVTSARAYGRTGPSGECSTGVKTLSRGTVLVASAATSDGAWLRVNDGVAARWVAAASVRAVASGSACAQPTSVKNLDKTYRVTSARAYGRLAPSASCGAAVKTLTKGTALTATAVTGDGRWLRVTSASGSMWVAAASVD</sequence>
<feature type="chain" id="PRO_5045565178" evidence="1">
    <location>
        <begin position="41"/>
        <end position="834"/>
    </location>
</feature>
<comment type="caution">
    <text evidence="3">The sequence shown here is derived from an EMBL/GenBank/DDBJ whole genome shotgun (WGS) entry which is preliminary data.</text>
</comment>
<protein>
    <submittedName>
        <fullName evidence="3">SH3 domain-containing protein</fullName>
    </submittedName>
</protein>
<evidence type="ECO:0000313" key="3">
    <source>
        <dbReference type="EMBL" id="MDJ1112930.1"/>
    </source>
</evidence>
<dbReference type="InterPro" id="IPR003646">
    <property type="entry name" value="SH3-like_bac-type"/>
</dbReference>
<accession>A0ABT6Z9T7</accession>
<dbReference type="RefSeq" id="WP_283714236.1">
    <property type="nucleotide sequence ID" value="NZ_JASJND010000001.1"/>
</dbReference>
<name>A0ABT6Z9T7_9MICO</name>
<keyword evidence="1" id="KW-0732">Signal</keyword>
<evidence type="ECO:0000256" key="1">
    <source>
        <dbReference type="SAM" id="SignalP"/>
    </source>
</evidence>
<evidence type="ECO:0000313" key="4">
    <source>
        <dbReference type="Proteomes" id="UP001321481"/>
    </source>
</evidence>
<evidence type="ECO:0000259" key="2">
    <source>
        <dbReference type="PROSITE" id="PS51781"/>
    </source>
</evidence>
<dbReference type="PANTHER" id="PTHR34408">
    <property type="entry name" value="FAMILY PROTEIN, PUTATIVE-RELATED"/>
    <property type="match status" value="1"/>
</dbReference>
<gene>
    <name evidence="3" type="ORF">QNI14_00530</name>
</gene>
<organism evidence="3 4">
    <name type="scientific">Microbacterium dauci</name>
    <dbReference type="NCBI Taxonomy" id="3048008"/>
    <lineage>
        <taxon>Bacteria</taxon>
        <taxon>Bacillati</taxon>
        <taxon>Actinomycetota</taxon>
        <taxon>Actinomycetes</taxon>
        <taxon>Micrococcales</taxon>
        <taxon>Microbacteriaceae</taxon>
        <taxon>Microbacterium</taxon>
    </lineage>
</organism>
<dbReference type="InterPro" id="IPR025987">
    <property type="entry name" value="GW_dom"/>
</dbReference>
<proteinExistence type="predicted"/>
<dbReference type="Gene3D" id="2.30.30.40">
    <property type="entry name" value="SH3 Domains"/>
    <property type="match status" value="1"/>
</dbReference>
<dbReference type="EMBL" id="JASJND010000001">
    <property type="protein sequence ID" value="MDJ1112930.1"/>
    <property type="molecule type" value="Genomic_DNA"/>
</dbReference>
<dbReference type="SMART" id="SM00287">
    <property type="entry name" value="SH3b"/>
    <property type="match status" value="7"/>
</dbReference>
<feature type="signal peptide" evidence="1">
    <location>
        <begin position="1"/>
        <end position="40"/>
    </location>
</feature>
<dbReference type="InterPro" id="IPR052354">
    <property type="entry name" value="Cell_Wall_Dynamics_Protein"/>
</dbReference>
<dbReference type="PANTHER" id="PTHR34408:SF1">
    <property type="entry name" value="GLYCOSYL HYDROLASE FAMILY 19 DOMAIN-CONTAINING PROTEIN HI_1415"/>
    <property type="match status" value="1"/>
</dbReference>
<feature type="domain" description="SH3b" evidence="2">
    <location>
        <begin position="375"/>
        <end position="440"/>
    </location>
</feature>
<reference evidence="3 4" key="1">
    <citation type="submission" date="2023-05" db="EMBL/GenBank/DDBJ databases">
        <title>Microbacterium dauci sp.nov., Isolated from Carrot Rhizosphere Soil.</title>
        <authorList>
            <person name="Xiao Z."/>
            <person name="Zheng J."/>
        </authorList>
    </citation>
    <scope>NUCLEOTIDE SEQUENCE [LARGE SCALE GENOMIC DNA]</scope>
    <source>
        <strain evidence="3 4">LX3-4</strain>
    </source>
</reference>
<dbReference type="Proteomes" id="UP001321481">
    <property type="component" value="Unassembled WGS sequence"/>
</dbReference>
<keyword evidence="4" id="KW-1185">Reference proteome</keyword>